<dbReference type="OrthoDB" id="1462188at2"/>
<dbReference type="Proteomes" id="UP000095552">
    <property type="component" value="Unassembled WGS sequence"/>
</dbReference>
<gene>
    <name evidence="1" type="ORF">BFP71_14275</name>
</gene>
<evidence type="ECO:0008006" key="3">
    <source>
        <dbReference type="Google" id="ProtNLM"/>
    </source>
</evidence>
<sequence>MIINKNISVNAPADKVWELVWNQFGQVGDWASTVNLSEDREAFGSVKGRTCTSTWGEIDEIVERVDPDSMSFTYYADGLPAMMKKARSTWKVITKNGDTSTISAHMEIEFARLPGFFLGWMMKPKMRKDIDQTFKDLKQFIETGKKTESKIKSDLKFFKKQKNAA</sequence>
<comment type="caution">
    <text evidence="1">The sequence shown here is derived from an EMBL/GenBank/DDBJ whole genome shotgun (WGS) entry which is preliminary data.</text>
</comment>
<dbReference type="AlphaFoldDB" id="A0A1E5SZR3"/>
<dbReference type="Gene3D" id="3.30.530.20">
    <property type="match status" value="1"/>
</dbReference>
<dbReference type="EMBL" id="MDGQ01000005">
    <property type="protein sequence ID" value="OEK04618.1"/>
    <property type="molecule type" value="Genomic_DNA"/>
</dbReference>
<keyword evidence="2" id="KW-1185">Reference proteome</keyword>
<dbReference type="RefSeq" id="WP_069836122.1">
    <property type="nucleotide sequence ID" value="NZ_MDGQ01000005.1"/>
</dbReference>
<protein>
    <recommendedName>
        <fullName evidence="3">Polyketide cyclase</fullName>
    </recommendedName>
</protein>
<dbReference type="CDD" id="cd07821">
    <property type="entry name" value="PYR_PYL_RCAR_like"/>
    <property type="match status" value="1"/>
</dbReference>
<dbReference type="SUPFAM" id="SSF55961">
    <property type="entry name" value="Bet v1-like"/>
    <property type="match status" value="1"/>
</dbReference>
<reference evidence="1 2" key="1">
    <citation type="submission" date="2016-08" db="EMBL/GenBank/DDBJ databases">
        <title>Draft genome of Fabibacter sp. strain SK-8.</title>
        <authorList>
            <person name="Wong S.-K."/>
            <person name="Hamasaki K."/>
            <person name="Yoshizawa S."/>
        </authorList>
    </citation>
    <scope>NUCLEOTIDE SEQUENCE [LARGE SCALE GENOMIC DNA]</scope>
    <source>
        <strain evidence="1 2">SK-8</strain>
    </source>
</reference>
<dbReference type="Pfam" id="PF10604">
    <property type="entry name" value="Polyketide_cyc2"/>
    <property type="match status" value="1"/>
</dbReference>
<name>A0A1E5SZR3_9BACT</name>
<evidence type="ECO:0000313" key="2">
    <source>
        <dbReference type="Proteomes" id="UP000095552"/>
    </source>
</evidence>
<dbReference type="InterPro" id="IPR019587">
    <property type="entry name" value="Polyketide_cyclase/dehydratase"/>
</dbReference>
<accession>A0A1E5SZR3</accession>
<organism evidence="1 2">
    <name type="scientific">Roseivirga misakiensis</name>
    <dbReference type="NCBI Taxonomy" id="1563681"/>
    <lineage>
        <taxon>Bacteria</taxon>
        <taxon>Pseudomonadati</taxon>
        <taxon>Bacteroidota</taxon>
        <taxon>Cytophagia</taxon>
        <taxon>Cytophagales</taxon>
        <taxon>Roseivirgaceae</taxon>
        <taxon>Roseivirga</taxon>
    </lineage>
</organism>
<evidence type="ECO:0000313" key="1">
    <source>
        <dbReference type="EMBL" id="OEK04618.1"/>
    </source>
</evidence>
<dbReference type="InterPro" id="IPR023393">
    <property type="entry name" value="START-like_dom_sf"/>
</dbReference>
<proteinExistence type="predicted"/>